<dbReference type="InterPro" id="IPR016461">
    <property type="entry name" value="COMT-like"/>
</dbReference>
<evidence type="ECO:0000256" key="1">
    <source>
        <dbReference type="ARBA" id="ARBA00022603"/>
    </source>
</evidence>
<accession>A0A2G2W0Q1</accession>
<sequence>MVKEGGLRRQKEERIGEKEKKGVTLVGIRKETGDRHHRMGQGALIGVSVTILGNIKVGKGAMIGADSLVMKDVPLHSMVIGIPTKVIGYVDEQDPSLNMKHGIFCFSSSIVFSLETGSIAFSLDLLLSLGSPMMLHESRRHNNVVDKLAKHGQKLTLSSCFETENLSFVGGDMFQSFPYADAILLKLVMHNWSDEDCVKILQRCREASTYNDEGRKGKVLIIDMVLNRDEDEADMI</sequence>
<dbReference type="GO" id="GO:0032259">
    <property type="term" value="P:methylation"/>
    <property type="evidence" value="ECO:0007669"/>
    <property type="project" value="UniProtKB-KW"/>
</dbReference>
<dbReference type="InterPro" id="IPR018357">
    <property type="entry name" value="Hexapep_transf_CS"/>
</dbReference>
<keyword evidence="1" id="KW-0489">Methyltransferase</keyword>
<dbReference type="PROSITE" id="PS00101">
    <property type="entry name" value="HEXAPEP_TRANSFERASES"/>
    <property type="match status" value="1"/>
</dbReference>
<dbReference type="AlphaFoldDB" id="A0A2G2W0Q1"/>
<keyword evidence="2" id="KW-0808">Transferase</keyword>
<comment type="caution">
    <text evidence="5">The sequence shown here is derived from an EMBL/GenBank/DDBJ whole genome shotgun (WGS) entry which is preliminary data.</text>
</comment>
<dbReference type="SUPFAM" id="SSF51161">
    <property type="entry name" value="Trimeric LpxA-like enzymes"/>
    <property type="match status" value="1"/>
</dbReference>
<reference evidence="6" key="2">
    <citation type="journal article" date="2017" name="J. Anim. Genet.">
        <title>Multiple reference genome sequences of hot pepper reveal the massive evolution of plant disease resistance genes by retroduplication.</title>
        <authorList>
            <person name="Kim S."/>
            <person name="Park J."/>
            <person name="Yeom S.-I."/>
            <person name="Kim Y.-M."/>
            <person name="Seo E."/>
            <person name="Kim K.-T."/>
            <person name="Kim M.-S."/>
            <person name="Lee J.M."/>
            <person name="Cheong K."/>
            <person name="Shin H.-S."/>
            <person name="Kim S.-B."/>
            <person name="Han K."/>
            <person name="Lee J."/>
            <person name="Park M."/>
            <person name="Lee H.-A."/>
            <person name="Lee H.-Y."/>
            <person name="Lee Y."/>
            <person name="Oh S."/>
            <person name="Lee J.H."/>
            <person name="Choi E."/>
            <person name="Choi E."/>
            <person name="Lee S.E."/>
            <person name="Jeon J."/>
            <person name="Kim H."/>
            <person name="Choi G."/>
            <person name="Song H."/>
            <person name="Lee J."/>
            <person name="Lee S.-C."/>
            <person name="Kwon J.-K."/>
            <person name="Lee H.-Y."/>
            <person name="Koo N."/>
            <person name="Hong Y."/>
            <person name="Kim R.W."/>
            <person name="Kang W.-H."/>
            <person name="Huh J.H."/>
            <person name="Kang B.-C."/>
            <person name="Yang T.-J."/>
            <person name="Lee Y.-H."/>
            <person name="Bennetzen J.L."/>
            <person name="Choi D."/>
        </authorList>
    </citation>
    <scope>NUCLEOTIDE SEQUENCE [LARGE SCALE GENOMIC DNA]</scope>
    <source>
        <strain evidence="6">cv. PBC81</strain>
    </source>
</reference>
<evidence type="ECO:0000256" key="2">
    <source>
        <dbReference type="ARBA" id="ARBA00022679"/>
    </source>
</evidence>
<name>A0A2G2W0Q1_CAPBA</name>
<evidence type="ECO:0000256" key="3">
    <source>
        <dbReference type="ARBA" id="ARBA00022691"/>
    </source>
</evidence>
<organism evidence="5 6">
    <name type="scientific">Capsicum baccatum</name>
    <name type="common">Peruvian pepper</name>
    <dbReference type="NCBI Taxonomy" id="33114"/>
    <lineage>
        <taxon>Eukaryota</taxon>
        <taxon>Viridiplantae</taxon>
        <taxon>Streptophyta</taxon>
        <taxon>Embryophyta</taxon>
        <taxon>Tracheophyta</taxon>
        <taxon>Spermatophyta</taxon>
        <taxon>Magnoliopsida</taxon>
        <taxon>eudicotyledons</taxon>
        <taxon>Gunneridae</taxon>
        <taxon>Pentapetalae</taxon>
        <taxon>asterids</taxon>
        <taxon>lamiids</taxon>
        <taxon>Solanales</taxon>
        <taxon>Solanaceae</taxon>
        <taxon>Solanoideae</taxon>
        <taxon>Capsiceae</taxon>
        <taxon>Capsicum</taxon>
    </lineage>
</organism>
<dbReference type="Proteomes" id="UP000224567">
    <property type="component" value="Unassembled WGS sequence"/>
</dbReference>
<feature type="domain" description="O-methyltransferase C-terminal" evidence="4">
    <location>
        <begin position="160"/>
        <end position="232"/>
    </location>
</feature>
<evidence type="ECO:0000313" key="5">
    <source>
        <dbReference type="EMBL" id="PHT38810.1"/>
    </source>
</evidence>
<proteinExistence type="predicted"/>
<protein>
    <submittedName>
        <fullName evidence="5">Serine acetyltransferase 2</fullName>
    </submittedName>
</protein>
<gene>
    <name evidence="5" type="ORF">CQW23_22383</name>
</gene>
<dbReference type="Gene3D" id="3.40.50.150">
    <property type="entry name" value="Vaccinia Virus protein VP39"/>
    <property type="match status" value="1"/>
</dbReference>
<dbReference type="OrthoDB" id="1606438at2759"/>
<dbReference type="InterPro" id="IPR029063">
    <property type="entry name" value="SAM-dependent_MTases_sf"/>
</dbReference>
<dbReference type="EMBL" id="MLFT02000009">
    <property type="protein sequence ID" value="PHT38810.1"/>
    <property type="molecule type" value="Genomic_DNA"/>
</dbReference>
<evidence type="ECO:0000313" key="6">
    <source>
        <dbReference type="Proteomes" id="UP000224567"/>
    </source>
</evidence>
<dbReference type="InterPro" id="IPR011004">
    <property type="entry name" value="Trimer_LpxA-like_sf"/>
</dbReference>
<dbReference type="GO" id="GO:0008171">
    <property type="term" value="F:O-methyltransferase activity"/>
    <property type="evidence" value="ECO:0007669"/>
    <property type="project" value="InterPro"/>
</dbReference>
<dbReference type="STRING" id="33114.A0A2G2W0Q1"/>
<evidence type="ECO:0000259" key="4">
    <source>
        <dbReference type="Pfam" id="PF00891"/>
    </source>
</evidence>
<dbReference type="PROSITE" id="PS51683">
    <property type="entry name" value="SAM_OMT_II"/>
    <property type="match status" value="1"/>
</dbReference>
<dbReference type="PANTHER" id="PTHR42811">
    <property type="entry name" value="SERINE ACETYLTRANSFERASE"/>
    <property type="match status" value="1"/>
</dbReference>
<reference evidence="5 6" key="1">
    <citation type="journal article" date="2017" name="Genome Biol.">
        <title>New reference genome sequences of hot pepper reveal the massive evolution of plant disease-resistance genes by retroduplication.</title>
        <authorList>
            <person name="Kim S."/>
            <person name="Park J."/>
            <person name="Yeom S.I."/>
            <person name="Kim Y.M."/>
            <person name="Seo E."/>
            <person name="Kim K.T."/>
            <person name="Kim M.S."/>
            <person name="Lee J.M."/>
            <person name="Cheong K."/>
            <person name="Shin H.S."/>
            <person name="Kim S.B."/>
            <person name="Han K."/>
            <person name="Lee J."/>
            <person name="Park M."/>
            <person name="Lee H.A."/>
            <person name="Lee H.Y."/>
            <person name="Lee Y."/>
            <person name="Oh S."/>
            <person name="Lee J.H."/>
            <person name="Choi E."/>
            <person name="Choi E."/>
            <person name="Lee S.E."/>
            <person name="Jeon J."/>
            <person name="Kim H."/>
            <person name="Choi G."/>
            <person name="Song H."/>
            <person name="Lee J."/>
            <person name="Lee S.C."/>
            <person name="Kwon J.K."/>
            <person name="Lee H.Y."/>
            <person name="Koo N."/>
            <person name="Hong Y."/>
            <person name="Kim R.W."/>
            <person name="Kang W.H."/>
            <person name="Huh J.H."/>
            <person name="Kang B.C."/>
            <person name="Yang T.J."/>
            <person name="Lee Y.H."/>
            <person name="Bennetzen J.L."/>
            <person name="Choi D."/>
        </authorList>
    </citation>
    <scope>NUCLEOTIDE SEQUENCE [LARGE SCALE GENOMIC DNA]</scope>
    <source>
        <strain evidence="6">cv. PBC81</strain>
    </source>
</reference>
<keyword evidence="3" id="KW-0949">S-adenosyl-L-methionine</keyword>
<dbReference type="SUPFAM" id="SSF53335">
    <property type="entry name" value="S-adenosyl-L-methionine-dependent methyltransferases"/>
    <property type="match status" value="1"/>
</dbReference>
<keyword evidence="6" id="KW-1185">Reference proteome</keyword>
<dbReference type="Pfam" id="PF00891">
    <property type="entry name" value="Methyltransf_2"/>
    <property type="match status" value="1"/>
</dbReference>
<dbReference type="Gene3D" id="2.160.10.10">
    <property type="entry name" value="Hexapeptide repeat proteins"/>
    <property type="match status" value="1"/>
</dbReference>
<dbReference type="InterPro" id="IPR001077">
    <property type="entry name" value="COMT_C"/>
</dbReference>